<protein>
    <submittedName>
        <fullName evidence="1">Uncharacterized protein</fullName>
    </submittedName>
</protein>
<evidence type="ECO:0000313" key="1">
    <source>
        <dbReference type="EMBL" id="MBW0507416.1"/>
    </source>
</evidence>
<reference evidence="1" key="1">
    <citation type="submission" date="2021-03" db="EMBL/GenBank/DDBJ databases">
        <title>Draft genome sequence of rust myrtle Austropuccinia psidii MF-1, a brazilian biotype.</title>
        <authorList>
            <person name="Quecine M.C."/>
            <person name="Pachon D.M.R."/>
            <person name="Bonatelli M.L."/>
            <person name="Correr F.H."/>
            <person name="Franceschini L.M."/>
            <person name="Leite T.F."/>
            <person name="Margarido G.R.A."/>
            <person name="Almeida C.A."/>
            <person name="Ferrarezi J.A."/>
            <person name="Labate C.A."/>
        </authorList>
    </citation>
    <scope>NUCLEOTIDE SEQUENCE</scope>
    <source>
        <strain evidence="1">MF-1</strain>
    </source>
</reference>
<evidence type="ECO:0000313" key="2">
    <source>
        <dbReference type="Proteomes" id="UP000765509"/>
    </source>
</evidence>
<name>A0A9Q3HJ87_9BASI</name>
<accession>A0A9Q3HJ87</accession>
<comment type="caution">
    <text evidence="1">The sequence shown here is derived from an EMBL/GenBank/DDBJ whole genome shotgun (WGS) entry which is preliminary data.</text>
</comment>
<proteinExistence type="predicted"/>
<sequence length="230" mass="26556">MPRDTENKNLCKHTQDAQTFLVTSTKGMEYIHGTAKKMIVCIDNSQHPLIIDIGIHCCTVAREYLDNHFLNWEKPLSPTEEKNFKSSSGKMTLIGTIIKEVIVPHRKDNMRLKSEFAVLEDAHIQGFLLGTDYQRRYGIDIYNSKNRDSTIEELLNESKEGKFSTNLTSKKKLSLLNILRKNTPEFSIDEEPLGKIRGNSMELYLDVERPYPPMLRRPPYPKGLETRKEI</sequence>
<gene>
    <name evidence="1" type="ORF">O181_047131</name>
</gene>
<dbReference type="AlphaFoldDB" id="A0A9Q3HJ87"/>
<keyword evidence="2" id="KW-1185">Reference proteome</keyword>
<organism evidence="1 2">
    <name type="scientific">Austropuccinia psidii MF-1</name>
    <dbReference type="NCBI Taxonomy" id="1389203"/>
    <lineage>
        <taxon>Eukaryota</taxon>
        <taxon>Fungi</taxon>
        <taxon>Dikarya</taxon>
        <taxon>Basidiomycota</taxon>
        <taxon>Pucciniomycotina</taxon>
        <taxon>Pucciniomycetes</taxon>
        <taxon>Pucciniales</taxon>
        <taxon>Sphaerophragmiaceae</taxon>
        <taxon>Austropuccinia</taxon>
    </lineage>
</organism>
<dbReference type="EMBL" id="AVOT02019691">
    <property type="protein sequence ID" value="MBW0507416.1"/>
    <property type="molecule type" value="Genomic_DNA"/>
</dbReference>
<dbReference type="Proteomes" id="UP000765509">
    <property type="component" value="Unassembled WGS sequence"/>
</dbReference>